<keyword evidence="4" id="KW-1185">Reference proteome</keyword>
<dbReference type="SMART" id="SM00257">
    <property type="entry name" value="LysM"/>
    <property type="match status" value="1"/>
</dbReference>
<evidence type="ECO:0000256" key="1">
    <source>
        <dbReference type="SAM" id="MobiDB-lite"/>
    </source>
</evidence>
<sequence length="202" mass="22143">MADGFQSFRMKVLRKADYGRLGGGSPLIGGSPLAASPVLCHGEPPKVVVKHRVRSGDTLQGLALRYGATMEEIKRANKMWANDHIFCHTYLKVPVGPNYLSSPCRRSHLLTPSTPMSKSGHGHLNMCKSHDEDDVFDAQKLFDSGHKTSRHSTGVGTLLPCPRQQRRQLGSESSPGALLRRVDSSIQLAKSRVENFQSCVLP</sequence>
<dbReference type="PROSITE" id="PS51782">
    <property type="entry name" value="LYSM"/>
    <property type="match status" value="1"/>
</dbReference>
<organism evidence="3">
    <name type="scientific">Notodromas monacha</name>
    <dbReference type="NCBI Taxonomy" id="399045"/>
    <lineage>
        <taxon>Eukaryota</taxon>
        <taxon>Metazoa</taxon>
        <taxon>Ecdysozoa</taxon>
        <taxon>Arthropoda</taxon>
        <taxon>Crustacea</taxon>
        <taxon>Oligostraca</taxon>
        <taxon>Ostracoda</taxon>
        <taxon>Podocopa</taxon>
        <taxon>Podocopida</taxon>
        <taxon>Cypridocopina</taxon>
        <taxon>Cypridoidea</taxon>
        <taxon>Cyprididae</taxon>
        <taxon>Notodromas</taxon>
    </lineage>
</organism>
<dbReference type="PANTHER" id="PTHR20932:SF8">
    <property type="entry name" value="LD22649P"/>
    <property type="match status" value="1"/>
</dbReference>
<evidence type="ECO:0000259" key="2">
    <source>
        <dbReference type="PROSITE" id="PS51782"/>
    </source>
</evidence>
<dbReference type="PANTHER" id="PTHR20932">
    <property type="entry name" value="LYSM AND PUTATIVE PEPTIDOGLYCAN-BINDING DOMAIN-CONTAINING PROTEIN"/>
    <property type="match status" value="1"/>
</dbReference>
<reference evidence="3" key="1">
    <citation type="submission" date="2020-11" db="EMBL/GenBank/DDBJ databases">
        <authorList>
            <person name="Tran Van P."/>
        </authorList>
    </citation>
    <scope>NUCLEOTIDE SEQUENCE</scope>
</reference>
<dbReference type="CDD" id="cd00118">
    <property type="entry name" value="LysM"/>
    <property type="match status" value="1"/>
</dbReference>
<name>A0A7R9BYY6_9CRUS</name>
<evidence type="ECO:0000313" key="3">
    <source>
        <dbReference type="EMBL" id="CAD7283764.1"/>
    </source>
</evidence>
<feature type="region of interest" description="Disordered" evidence="1">
    <location>
        <begin position="145"/>
        <end position="176"/>
    </location>
</feature>
<dbReference type="SUPFAM" id="SSF54106">
    <property type="entry name" value="LysM domain"/>
    <property type="match status" value="1"/>
</dbReference>
<feature type="domain" description="LysM" evidence="2">
    <location>
        <begin position="49"/>
        <end position="93"/>
    </location>
</feature>
<dbReference type="OrthoDB" id="6379398at2759"/>
<dbReference type="InterPro" id="IPR018392">
    <property type="entry name" value="LysM"/>
</dbReference>
<dbReference type="Proteomes" id="UP000678499">
    <property type="component" value="Unassembled WGS sequence"/>
</dbReference>
<dbReference type="Pfam" id="PF01476">
    <property type="entry name" value="LysM"/>
    <property type="match status" value="1"/>
</dbReference>
<dbReference type="Gene3D" id="3.10.350.10">
    <property type="entry name" value="LysM domain"/>
    <property type="match status" value="1"/>
</dbReference>
<accession>A0A7R9BYY6</accession>
<dbReference type="AlphaFoldDB" id="A0A7R9BYY6"/>
<dbReference type="InterPro" id="IPR036779">
    <property type="entry name" value="LysM_dom_sf"/>
</dbReference>
<dbReference type="EMBL" id="OA888107">
    <property type="protein sequence ID" value="CAD7283764.1"/>
    <property type="molecule type" value="Genomic_DNA"/>
</dbReference>
<gene>
    <name evidence="3" type="ORF">NMOB1V02_LOCUS11375</name>
</gene>
<evidence type="ECO:0000313" key="4">
    <source>
        <dbReference type="Proteomes" id="UP000678499"/>
    </source>
</evidence>
<proteinExistence type="predicted"/>
<dbReference type="InterPro" id="IPR045030">
    <property type="entry name" value="LYSM1-4"/>
</dbReference>
<dbReference type="EMBL" id="CAJPEX010006070">
    <property type="protein sequence ID" value="CAG0923916.1"/>
    <property type="molecule type" value="Genomic_DNA"/>
</dbReference>
<protein>
    <recommendedName>
        <fullName evidence="2">LysM domain-containing protein</fullName>
    </recommendedName>
</protein>